<dbReference type="Pfam" id="PF08378">
    <property type="entry name" value="NERD"/>
    <property type="match status" value="1"/>
</dbReference>
<evidence type="ECO:0000313" key="3">
    <source>
        <dbReference type="Proteomes" id="UP001341444"/>
    </source>
</evidence>
<dbReference type="InterPro" id="IPR011528">
    <property type="entry name" value="NERD"/>
</dbReference>
<evidence type="ECO:0000259" key="1">
    <source>
        <dbReference type="PROSITE" id="PS50965"/>
    </source>
</evidence>
<proteinExistence type="predicted"/>
<comment type="caution">
    <text evidence="2">The sequence shown here is derived from an EMBL/GenBank/DDBJ whole genome shotgun (WGS) entry which is preliminary data.</text>
</comment>
<accession>A0ABU6MDM4</accession>
<reference evidence="2 3" key="1">
    <citation type="submission" date="2023-03" db="EMBL/GenBank/DDBJ databases">
        <title>Bacillus Genome Sequencing.</title>
        <authorList>
            <person name="Dunlap C."/>
        </authorList>
    </citation>
    <scope>NUCLEOTIDE SEQUENCE [LARGE SCALE GENOMIC DNA]</scope>
    <source>
        <strain evidence="2 3">B-23453</strain>
    </source>
</reference>
<dbReference type="PROSITE" id="PS50965">
    <property type="entry name" value="NERD"/>
    <property type="match status" value="1"/>
</dbReference>
<gene>
    <name evidence="2" type="ORF">P4T90_06640</name>
</gene>
<protein>
    <submittedName>
        <fullName evidence="2">Nuclease-related domain-containing protein</fullName>
    </submittedName>
</protein>
<keyword evidence="3" id="KW-1185">Reference proteome</keyword>
<dbReference type="Proteomes" id="UP001341444">
    <property type="component" value="Unassembled WGS sequence"/>
</dbReference>
<dbReference type="RefSeq" id="WP_066267648.1">
    <property type="nucleotide sequence ID" value="NZ_JARMAB010000008.1"/>
</dbReference>
<feature type="domain" description="NERD" evidence="1">
    <location>
        <begin position="37"/>
        <end position="147"/>
    </location>
</feature>
<sequence>MIYKTRNESTELVILESLNTRMNLSVKDKQHYSNLKKGYEGEVLFDSLTENLECECFILNDLLLKLNNTLFQIDSLIITSETIYLFEVKNFEGDFYFESDRFYKKPQTEMSNPLLQLSKGESLLRQLLQNLGINIPINASVVFINPAFTLYQAPLNKPFILPTQLNSYFKKLNTLPSKLYKKHEILAEKLLSLHINDSPFKTLPLYNYDDLQKGITCDKCSSFSISIEGRNCVCNDCGHQELVTAAVIRSVEEFKLLFPNEKITTNIVHEWCKAVTSKKRIRMILGKNLEISGIHQWAFYE</sequence>
<evidence type="ECO:0000313" key="2">
    <source>
        <dbReference type="EMBL" id="MED1202767.1"/>
    </source>
</evidence>
<name>A0ABU6MDM4_9BACI</name>
<dbReference type="EMBL" id="JARMAB010000008">
    <property type="protein sequence ID" value="MED1202767.1"/>
    <property type="molecule type" value="Genomic_DNA"/>
</dbReference>
<organism evidence="2 3">
    <name type="scientific">Heyndrickxia acidicola</name>
    <dbReference type="NCBI Taxonomy" id="209389"/>
    <lineage>
        <taxon>Bacteria</taxon>
        <taxon>Bacillati</taxon>
        <taxon>Bacillota</taxon>
        <taxon>Bacilli</taxon>
        <taxon>Bacillales</taxon>
        <taxon>Bacillaceae</taxon>
        <taxon>Heyndrickxia</taxon>
    </lineage>
</organism>